<feature type="region of interest" description="Disordered" evidence="1">
    <location>
        <begin position="1"/>
        <end position="29"/>
    </location>
</feature>
<dbReference type="Gramene" id="HORVU.MOREX.r2.2HG0133250.1">
    <property type="protein sequence ID" value="HORVU.MOREX.r2.2HG0133250.1.CDS.1"/>
    <property type="gene ID" value="HORVU.MOREX.r2.2HG0133250"/>
</dbReference>
<evidence type="ECO:0000256" key="1">
    <source>
        <dbReference type="SAM" id="MobiDB-lite"/>
    </source>
</evidence>
<dbReference type="Gramene" id="HORVU.MOREX.r3.2HG0161500.1">
    <property type="protein sequence ID" value="HORVU.MOREX.r3.2HG0161500.1.CDS1"/>
    <property type="gene ID" value="HORVU.MOREX.r3.2HG0161500"/>
</dbReference>
<sequence>MPDGDGDAHEGVYDPMTDPTRRPRRSNDPGWKYGYWLKPLDINMVVYNICGKITKGGIKRHKKHLAATGGDAIGCPNATTQLRREMSEYLENNRRKIRQPNDDDDDVAEVDLTTMSPTVQCSTTRPSSGTSAKMNKKAFPVKITDKKCQAVAGTTAKSIVSMLRRKPEDIVDERRSGCSQSIMESSTKTPEERHYVSMQRALFF</sequence>
<accession>A0A8I6X9E3</accession>
<dbReference type="Proteomes" id="UP000011116">
    <property type="component" value="Chromosome 2H"/>
</dbReference>
<proteinExistence type="predicted"/>
<organism evidence="2 3">
    <name type="scientific">Hordeum vulgare subsp. vulgare</name>
    <name type="common">Domesticated barley</name>
    <dbReference type="NCBI Taxonomy" id="112509"/>
    <lineage>
        <taxon>Eukaryota</taxon>
        <taxon>Viridiplantae</taxon>
        <taxon>Streptophyta</taxon>
        <taxon>Embryophyta</taxon>
        <taxon>Tracheophyta</taxon>
        <taxon>Spermatophyta</taxon>
        <taxon>Magnoliopsida</taxon>
        <taxon>Liliopsida</taxon>
        <taxon>Poales</taxon>
        <taxon>Poaceae</taxon>
        <taxon>BOP clade</taxon>
        <taxon>Pooideae</taxon>
        <taxon>Triticodae</taxon>
        <taxon>Triticeae</taxon>
        <taxon>Hordeinae</taxon>
        <taxon>Hordeum</taxon>
    </lineage>
</organism>
<reference evidence="2" key="2">
    <citation type="submission" date="2020-10" db="EMBL/GenBank/DDBJ databases">
        <authorList>
            <person name="Scholz U."/>
            <person name="Mascher M."/>
            <person name="Fiebig A."/>
        </authorList>
    </citation>
    <scope>NUCLEOTIDE SEQUENCE [LARGE SCALE GENOMIC DNA]</scope>
    <source>
        <strain evidence="2">cv. Morex</strain>
    </source>
</reference>
<protein>
    <submittedName>
        <fullName evidence="2">Uncharacterized protein</fullName>
    </submittedName>
</protein>
<evidence type="ECO:0000313" key="2">
    <source>
        <dbReference type="EnsemblPlants" id="HORVU.MOREX.r3.2HG0161500.1.CDS1"/>
    </source>
</evidence>
<evidence type="ECO:0000313" key="3">
    <source>
        <dbReference type="Proteomes" id="UP000011116"/>
    </source>
</evidence>
<dbReference type="EnsemblPlants" id="HORVU.MOREX.r3.2HG0161500.1">
    <property type="protein sequence ID" value="HORVU.MOREX.r3.2HG0161500.1.CDS1"/>
    <property type="gene ID" value="HORVU.MOREX.r3.2HG0161500"/>
</dbReference>
<reference evidence="2" key="3">
    <citation type="submission" date="2022-01" db="UniProtKB">
        <authorList>
            <consortium name="EnsemblPlants"/>
        </authorList>
    </citation>
    <scope>IDENTIFICATION</scope>
    <source>
        <strain evidence="2">subsp. vulgare</strain>
    </source>
</reference>
<dbReference type="AlphaFoldDB" id="A0A8I6X9E3"/>
<reference evidence="3" key="1">
    <citation type="journal article" date="2012" name="Nature">
        <title>A physical, genetic and functional sequence assembly of the barley genome.</title>
        <authorList>
            <consortium name="The International Barley Genome Sequencing Consortium"/>
            <person name="Mayer K.F."/>
            <person name="Waugh R."/>
            <person name="Brown J.W."/>
            <person name="Schulman A."/>
            <person name="Langridge P."/>
            <person name="Platzer M."/>
            <person name="Fincher G.B."/>
            <person name="Muehlbauer G.J."/>
            <person name="Sato K."/>
            <person name="Close T.J."/>
            <person name="Wise R.P."/>
            <person name="Stein N."/>
        </authorList>
    </citation>
    <scope>NUCLEOTIDE SEQUENCE [LARGE SCALE GENOMIC DNA]</scope>
    <source>
        <strain evidence="3">cv. Morex</strain>
    </source>
</reference>
<keyword evidence="3" id="KW-1185">Reference proteome</keyword>
<feature type="compositionally biased region" description="Basic and acidic residues" evidence="1">
    <location>
        <begin position="1"/>
        <end position="12"/>
    </location>
</feature>
<name>A0A8I6X9E3_HORVV</name>